<accession>A0A0S2DEA4</accession>
<feature type="region of interest" description="Disordered" evidence="1">
    <location>
        <begin position="1"/>
        <end position="46"/>
    </location>
</feature>
<dbReference type="AlphaFoldDB" id="A0A0S2DEA4"/>
<evidence type="ECO:0000256" key="1">
    <source>
        <dbReference type="SAM" id="MobiDB-lite"/>
    </source>
</evidence>
<evidence type="ECO:0000313" key="3">
    <source>
        <dbReference type="Proteomes" id="UP000061569"/>
    </source>
</evidence>
<proteinExistence type="predicted"/>
<feature type="compositionally biased region" description="Basic and acidic residues" evidence="1">
    <location>
        <begin position="22"/>
        <end position="31"/>
    </location>
</feature>
<sequence>MTAPAPARLAPDQAGGVAASLTRDRNLRALERPSQPRSQPARRRRA</sequence>
<protein>
    <submittedName>
        <fullName evidence="2">Uncharacterized protein</fullName>
    </submittedName>
</protein>
<dbReference type="STRING" id="69.GLE_1476"/>
<gene>
    <name evidence="2" type="ORF">GLE_1476</name>
</gene>
<evidence type="ECO:0000313" key="2">
    <source>
        <dbReference type="EMBL" id="ALN56833.1"/>
    </source>
</evidence>
<dbReference type="EMBL" id="CP013140">
    <property type="protein sequence ID" value="ALN56833.1"/>
    <property type="molecule type" value="Genomic_DNA"/>
</dbReference>
<organism evidence="2 3">
    <name type="scientific">Lysobacter enzymogenes</name>
    <dbReference type="NCBI Taxonomy" id="69"/>
    <lineage>
        <taxon>Bacteria</taxon>
        <taxon>Pseudomonadati</taxon>
        <taxon>Pseudomonadota</taxon>
        <taxon>Gammaproteobacteria</taxon>
        <taxon>Lysobacterales</taxon>
        <taxon>Lysobacteraceae</taxon>
        <taxon>Lysobacter</taxon>
    </lineage>
</organism>
<dbReference type="Proteomes" id="UP000061569">
    <property type="component" value="Chromosome"/>
</dbReference>
<name>A0A0S2DEA4_LYSEN</name>
<reference evidence="2 3" key="1">
    <citation type="submission" date="2015-11" db="EMBL/GenBank/DDBJ databases">
        <title>Genome sequences of Lysobacter enzymogenes strain C3 and Lysobacter antibioticus ATCC 29479.</title>
        <authorList>
            <person name="Kobayashi D.Y."/>
        </authorList>
    </citation>
    <scope>NUCLEOTIDE SEQUENCE [LARGE SCALE GENOMIC DNA]</scope>
    <source>
        <strain evidence="2 3">C3</strain>
    </source>
</reference>
<dbReference type="KEGG" id="lez:GLE_1476"/>
<dbReference type="PATRIC" id="fig|69.6.peg.1457"/>